<dbReference type="AlphaFoldDB" id="A0A0F9RU74"/>
<comment type="caution">
    <text evidence="1">The sequence shown here is derived from an EMBL/GenBank/DDBJ whole genome shotgun (WGS) entry which is preliminary data.</text>
</comment>
<reference evidence="1" key="1">
    <citation type="journal article" date="2015" name="Nature">
        <title>Complex archaea that bridge the gap between prokaryotes and eukaryotes.</title>
        <authorList>
            <person name="Spang A."/>
            <person name="Saw J.H."/>
            <person name="Jorgensen S.L."/>
            <person name="Zaremba-Niedzwiedzka K."/>
            <person name="Martijn J."/>
            <person name="Lind A.E."/>
            <person name="van Eijk R."/>
            <person name="Schleper C."/>
            <person name="Guy L."/>
            <person name="Ettema T.J."/>
        </authorList>
    </citation>
    <scope>NUCLEOTIDE SEQUENCE</scope>
</reference>
<accession>A0A0F9RU74</accession>
<dbReference type="EMBL" id="LAZR01000971">
    <property type="protein sequence ID" value="KKN53442.1"/>
    <property type="molecule type" value="Genomic_DNA"/>
</dbReference>
<gene>
    <name evidence="1" type="ORF">LCGC14_0602260</name>
</gene>
<name>A0A0F9RU74_9ZZZZ</name>
<organism evidence="1">
    <name type="scientific">marine sediment metagenome</name>
    <dbReference type="NCBI Taxonomy" id="412755"/>
    <lineage>
        <taxon>unclassified sequences</taxon>
        <taxon>metagenomes</taxon>
        <taxon>ecological metagenomes</taxon>
    </lineage>
</organism>
<proteinExistence type="predicted"/>
<evidence type="ECO:0000313" key="1">
    <source>
        <dbReference type="EMBL" id="KKN53442.1"/>
    </source>
</evidence>
<protein>
    <submittedName>
        <fullName evidence="1">Uncharacterized protein</fullName>
    </submittedName>
</protein>
<sequence length="61" mass="7025">MISKELMIEVKKVKPETDGEPLVRTNMRFVLPIEIDVVTFAEIEDGIRDFINKYIEGISTL</sequence>